<evidence type="ECO:0000259" key="1">
    <source>
        <dbReference type="Pfam" id="PF13173"/>
    </source>
</evidence>
<evidence type="ECO:0000313" key="3">
    <source>
        <dbReference type="EMBL" id="PIP04542.1"/>
    </source>
</evidence>
<evidence type="ECO:0000313" key="4">
    <source>
        <dbReference type="Proteomes" id="UP000231388"/>
    </source>
</evidence>
<dbReference type="InterPro" id="IPR027417">
    <property type="entry name" value="P-loop_NTPase"/>
</dbReference>
<dbReference type="Pfam" id="PF13635">
    <property type="entry name" value="DUF4143"/>
    <property type="match status" value="1"/>
</dbReference>
<comment type="caution">
    <text evidence="3">The sequence shown here is derived from an EMBL/GenBank/DDBJ whole genome shotgun (WGS) entry which is preliminary data.</text>
</comment>
<name>A0A2G9XC55_UNCKA</name>
<dbReference type="SUPFAM" id="SSF52540">
    <property type="entry name" value="P-loop containing nucleoside triphosphate hydrolases"/>
    <property type="match status" value="1"/>
</dbReference>
<sequence length="434" mass="50264">MEGIEKAVINNHQLTQVVCCNSLQGSFKQGIIKRNIVNEIIKYIDTDNILVLRGARQVGKTYILYFLQEYLKKQEKSTYFIDLEDSRLVDVLDGGVDSLVSYLEGEGVDLKKLKDRSRKLYLFIDEIQYLLKPSSFLKLLVDHHKYIQLIVSGSSSFNIKKKFSDSLSGRTVNFDIYNLSFSEFLRFKGIDLNLESLSQFHKQKAIELYKEYALYGGYPKIVLEQSKEKKERYLQQIIDTYVKKDVRDLADVRDTKKFNDLLKILASQSSGMLNISQLASICSLSQATVENYLFILESTYVIKLVPPFSRSSKVEVVKAPKIFFYDTGLMQVLHLNSLQSVLTGGVFETSVFSELCKKYSVENIRYWRTKKQVEIDFVLNAGRKILPLEVKENFSSFNERAIIAFCERYKTKDYKLVSLFGQKKRENSIFPWEI</sequence>
<dbReference type="Proteomes" id="UP000231388">
    <property type="component" value="Unassembled WGS sequence"/>
</dbReference>
<dbReference type="Pfam" id="PF13173">
    <property type="entry name" value="AAA_14"/>
    <property type="match status" value="1"/>
</dbReference>
<gene>
    <name evidence="3" type="ORF">COX53_01955</name>
</gene>
<dbReference type="Gene3D" id="3.40.50.300">
    <property type="entry name" value="P-loop containing nucleotide triphosphate hydrolases"/>
    <property type="match status" value="1"/>
</dbReference>
<proteinExistence type="predicted"/>
<reference evidence="3 4" key="1">
    <citation type="submission" date="2017-09" db="EMBL/GenBank/DDBJ databases">
        <title>Depth-based differentiation of microbial function through sediment-hosted aquifers and enrichment of novel symbionts in the deep terrestrial subsurface.</title>
        <authorList>
            <person name="Probst A.J."/>
            <person name="Ladd B."/>
            <person name="Jarett J.K."/>
            <person name="Geller-Mcgrath D.E."/>
            <person name="Sieber C.M."/>
            <person name="Emerson J.B."/>
            <person name="Anantharaman K."/>
            <person name="Thomas B.C."/>
            <person name="Malmstrom R."/>
            <person name="Stieglmeier M."/>
            <person name="Klingl A."/>
            <person name="Woyke T."/>
            <person name="Ryan C.M."/>
            <person name="Banfield J.F."/>
        </authorList>
    </citation>
    <scope>NUCLEOTIDE SEQUENCE [LARGE SCALE GENOMIC DNA]</scope>
    <source>
        <strain evidence="3">CG23_combo_of_CG06-09_8_20_14_all_40_14</strain>
    </source>
</reference>
<evidence type="ECO:0008006" key="5">
    <source>
        <dbReference type="Google" id="ProtNLM"/>
    </source>
</evidence>
<feature type="domain" description="DUF4143" evidence="2">
    <location>
        <begin position="243"/>
        <end position="392"/>
    </location>
</feature>
<evidence type="ECO:0000259" key="2">
    <source>
        <dbReference type="Pfam" id="PF13635"/>
    </source>
</evidence>
<dbReference type="PANTHER" id="PTHR43566">
    <property type="entry name" value="CONSERVED PROTEIN"/>
    <property type="match status" value="1"/>
</dbReference>
<dbReference type="InterPro" id="IPR041682">
    <property type="entry name" value="AAA_14"/>
</dbReference>
<dbReference type="PANTHER" id="PTHR43566:SF1">
    <property type="entry name" value="AAA+ ATPASE DOMAIN-CONTAINING PROTEIN"/>
    <property type="match status" value="1"/>
</dbReference>
<dbReference type="EMBL" id="PCQY01000024">
    <property type="protein sequence ID" value="PIP04542.1"/>
    <property type="molecule type" value="Genomic_DNA"/>
</dbReference>
<organism evidence="3 4">
    <name type="scientific">candidate division WWE3 bacterium CG23_combo_of_CG06-09_8_20_14_all_40_14</name>
    <dbReference type="NCBI Taxonomy" id="1975095"/>
    <lineage>
        <taxon>Bacteria</taxon>
        <taxon>Katanobacteria</taxon>
    </lineage>
</organism>
<accession>A0A2G9XC55</accession>
<dbReference type="InterPro" id="IPR025420">
    <property type="entry name" value="DUF4143"/>
</dbReference>
<feature type="domain" description="AAA" evidence="1">
    <location>
        <begin position="47"/>
        <end position="185"/>
    </location>
</feature>
<dbReference type="AlphaFoldDB" id="A0A2G9XC55"/>
<protein>
    <recommendedName>
        <fullName evidence="5">AAA+ ATPase domain-containing protein</fullName>
    </recommendedName>
</protein>